<evidence type="ECO:0000256" key="3">
    <source>
        <dbReference type="ARBA" id="ARBA00022989"/>
    </source>
</evidence>
<dbReference type="Proteomes" id="UP001164746">
    <property type="component" value="Chromosome 6"/>
</dbReference>
<feature type="transmembrane region" description="Helical" evidence="5">
    <location>
        <begin position="45"/>
        <end position="67"/>
    </location>
</feature>
<dbReference type="InterPro" id="IPR052954">
    <property type="entry name" value="GPCR-Ligand_Int"/>
</dbReference>
<dbReference type="PANTHER" id="PTHR46641">
    <property type="entry name" value="FMRFAMIDE RECEPTOR-RELATED"/>
    <property type="match status" value="1"/>
</dbReference>
<organism evidence="7 8">
    <name type="scientific">Mya arenaria</name>
    <name type="common">Soft-shell clam</name>
    <dbReference type="NCBI Taxonomy" id="6604"/>
    <lineage>
        <taxon>Eukaryota</taxon>
        <taxon>Metazoa</taxon>
        <taxon>Spiralia</taxon>
        <taxon>Lophotrochozoa</taxon>
        <taxon>Mollusca</taxon>
        <taxon>Bivalvia</taxon>
        <taxon>Autobranchia</taxon>
        <taxon>Heteroconchia</taxon>
        <taxon>Euheterodonta</taxon>
        <taxon>Imparidentia</taxon>
        <taxon>Neoheterodontei</taxon>
        <taxon>Myida</taxon>
        <taxon>Myoidea</taxon>
        <taxon>Myidae</taxon>
        <taxon>Mya</taxon>
    </lineage>
</organism>
<accession>A0ABY7EFL4</accession>
<dbReference type="PRINTS" id="PR00237">
    <property type="entry name" value="GPCRRHODOPSN"/>
</dbReference>
<keyword evidence="8" id="KW-1185">Reference proteome</keyword>
<evidence type="ECO:0000259" key="6">
    <source>
        <dbReference type="PROSITE" id="PS50262"/>
    </source>
</evidence>
<evidence type="ECO:0000313" key="8">
    <source>
        <dbReference type="Proteomes" id="UP001164746"/>
    </source>
</evidence>
<comment type="subcellular location">
    <subcellularLocation>
        <location evidence="1">Membrane</location>
    </subcellularLocation>
</comment>
<evidence type="ECO:0000256" key="4">
    <source>
        <dbReference type="ARBA" id="ARBA00023136"/>
    </source>
</evidence>
<evidence type="ECO:0000256" key="5">
    <source>
        <dbReference type="SAM" id="Phobius"/>
    </source>
</evidence>
<evidence type="ECO:0000256" key="1">
    <source>
        <dbReference type="ARBA" id="ARBA00004370"/>
    </source>
</evidence>
<dbReference type="EMBL" id="CP111017">
    <property type="protein sequence ID" value="WAR07712.1"/>
    <property type="molecule type" value="Genomic_DNA"/>
</dbReference>
<keyword evidence="3 5" id="KW-1133">Transmembrane helix</keyword>
<name>A0ABY7EFL4_MYAAR</name>
<dbReference type="InterPro" id="IPR017452">
    <property type="entry name" value="GPCR_Rhodpsn_7TM"/>
</dbReference>
<dbReference type="Pfam" id="PF10324">
    <property type="entry name" value="7TM_GPCR_Srw"/>
    <property type="match status" value="1"/>
</dbReference>
<gene>
    <name evidence="7" type="ORF">MAR_017670</name>
</gene>
<dbReference type="PROSITE" id="PS50262">
    <property type="entry name" value="G_PROTEIN_RECEP_F1_2"/>
    <property type="match status" value="1"/>
</dbReference>
<evidence type="ECO:0000313" key="7">
    <source>
        <dbReference type="EMBL" id="WAR07712.1"/>
    </source>
</evidence>
<protein>
    <recommendedName>
        <fullName evidence="6">G-protein coupled receptors family 1 profile domain-containing protein</fullName>
    </recommendedName>
</protein>
<proteinExistence type="predicted"/>
<keyword evidence="4 5" id="KW-0472">Membrane</keyword>
<sequence>MMGVETAALLWRTVPPIILVVGICGNILTILVLTRPASRKSSTAVYLIALAIADTVVLNTGLLRYWIFLCGLRHTDVVMVSGSGHA</sequence>
<keyword evidence="2 5" id="KW-0812">Transmembrane</keyword>
<dbReference type="SUPFAM" id="SSF81321">
    <property type="entry name" value="Family A G protein-coupled receptor-like"/>
    <property type="match status" value="1"/>
</dbReference>
<reference evidence="7" key="1">
    <citation type="submission" date="2022-11" db="EMBL/GenBank/DDBJ databases">
        <title>Centuries of genome instability and evolution in soft-shell clam transmissible cancer (bioRxiv).</title>
        <authorList>
            <person name="Hart S.F.M."/>
            <person name="Yonemitsu M.A."/>
            <person name="Giersch R.M."/>
            <person name="Beal B.F."/>
            <person name="Arriagada G."/>
            <person name="Davis B.W."/>
            <person name="Ostrander E.A."/>
            <person name="Goff S.P."/>
            <person name="Metzger M.J."/>
        </authorList>
    </citation>
    <scope>NUCLEOTIDE SEQUENCE</scope>
    <source>
        <strain evidence="7">MELC-2E11</strain>
        <tissue evidence="7">Siphon/mantle</tissue>
    </source>
</reference>
<dbReference type="InterPro" id="IPR000276">
    <property type="entry name" value="GPCR_Rhodpsn"/>
</dbReference>
<evidence type="ECO:0000256" key="2">
    <source>
        <dbReference type="ARBA" id="ARBA00022692"/>
    </source>
</evidence>
<feature type="transmembrane region" description="Helical" evidence="5">
    <location>
        <begin position="14"/>
        <end position="33"/>
    </location>
</feature>
<dbReference type="Gene3D" id="1.20.1070.10">
    <property type="entry name" value="Rhodopsin 7-helix transmembrane proteins"/>
    <property type="match status" value="1"/>
</dbReference>
<feature type="domain" description="G-protein coupled receptors family 1 profile" evidence="6">
    <location>
        <begin position="25"/>
        <end position="58"/>
    </location>
</feature>
<dbReference type="InterPro" id="IPR019427">
    <property type="entry name" value="7TM_GPCR_serpentine_rcpt_Srw"/>
</dbReference>
<dbReference type="PANTHER" id="PTHR46641:SF25">
    <property type="entry name" value="CNMAMIDE RECEPTOR-RELATED"/>
    <property type="match status" value="1"/>
</dbReference>